<sequence>MALYLRVTLARAVPSRPSGPQRLRSSCSRWNGCGRHARAYMGHALAHVVCKFLSGHEWCLGSTQSRTGSSHFAEVCVNPERLCMYRLARVGAARRIPLRNIASRTTGTMSSDVEMRRATVSDTINVFLAKTSVASLSIFRTKKSGYALYYGMEGVGCAPAPFTVNQVTNENILVLFVSYVAVGTIFRWNRWFRSNHNSKGRLFQP</sequence>
<dbReference type="AlphaFoldDB" id="J3LCK3"/>
<evidence type="ECO:0000313" key="1">
    <source>
        <dbReference type="EnsemblPlants" id="OB02G23700.1"/>
    </source>
</evidence>
<name>J3LCK3_ORYBR</name>
<keyword evidence="2" id="KW-1185">Reference proteome</keyword>
<dbReference type="EnsemblPlants" id="OB02G23700.1">
    <property type="protein sequence ID" value="OB02G23700.1"/>
    <property type="gene ID" value="OB02G23700"/>
</dbReference>
<accession>J3LCK3</accession>
<dbReference type="Proteomes" id="UP000006038">
    <property type="component" value="Unassembled WGS sequence"/>
</dbReference>
<organism evidence="1">
    <name type="scientific">Oryza brachyantha</name>
    <name type="common">malo sina</name>
    <dbReference type="NCBI Taxonomy" id="4533"/>
    <lineage>
        <taxon>Eukaryota</taxon>
        <taxon>Viridiplantae</taxon>
        <taxon>Streptophyta</taxon>
        <taxon>Embryophyta</taxon>
        <taxon>Tracheophyta</taxon>
        <taxon>Spermatophyta</taxon>
        <taxon>Magnoliopsida</taxon>
        <taxon>Liliopsida</taxon>
        <taxon>Poales</taxon>
        <taxon>Poaceae</taxon>
        <taxon>BOP clade</taxon>
        <taxon>Oryzoideae</taxon>
        <taxon>Oryzeae</taxon>
        <taxon>Oryzinae</taxon>
        <taxon>Oryza</taxon>
    </lineage>
</organism>
<proteinExistence type="predicted"/>
<reference evidence="1" key="1">
    <citation type="submission" date="2013-04" db="UniProtKB">
        <authorList>
            <consortium name="EnsemblPlants"/>
        </authorList>
    </citation>
    <scope>IDENTIFICATION</scope>
</reference>
<dbReference type="HOGENOM" id="CLU_1339356_0_0_1"/>
<protein>
    <submittedName>
        <fullName evidence="1">Uncharacterized protein</fullName>
    </submittedName>
</protein>
<dbReference type="Gramene" id="OB02G23700.1">
    <property type="protein sequence ID" value="OB02G23700.1"/>
    <property type="gene ID" value="OB02G23700"/>
</dbReference>
<evidence type="ECO:0000313" key="2">
    <source>
        <dbReference type="Proteomes" id="UP000006038"/>
    </source>
</evidence>